<evidence type="ECO:0000313" key="2">
    <source>
        <dbReference type="EMBL" id="KAI7842472.1"/>
    </source>
</evidence>
<name>A0AAD5DRL8_9CHLO</name>
<gene>
    <name evidence="2" type="ORF">COHA_003826</name>
</gene>
<evidence type="ECO:0000256" key="1">
    <source>
        <dbReference type="SAM" id="MobiDB-lite"/>
    </source>
</evidence>
<organism evidence="2 3">
    <name type="scientific">Chlorella ohadii</name>
    <dbReference type="NCBI Taxonomy" id="2649997"/>
    <lineage>
        <taxon>Eukaryota</taxon>
        <taxon>Viridiplantae</taxon>
        <taxon>Chlorophyta</taxon>
        <taxon>core chlorophytes</taxon>
        <taxon>Trebouxiophyceae</taxon>
        <taxon>Chlorellales</taxon>
        <taxon>Chlorellaceae</taxon>
        <taxon>Chlorella clade</taxon>
        <taxon>Chlorella</taxon>
    </lineage>
</organism>
<feature type="region of interest" description="Disordered" evidence="1">
    <location>
        <begin position="270"/>
        <end position="302"/>
    </location>
</feature>
<evidence type="ECO:0000313" key="3">
    <source>
        <dbReference type="Proteomes" id="UP001205105"/>
    </source>
</evidence>
<sequence length="358" mass="38186">MTSPICLWSARFAKFCRFKPSTPLHPNVAGLALDCALHAVLALALAELQRRRPQHFFAHRTPLLAACSWNGVRVTFRLIFDNGWHVHPGSSLAHRLALVAAVSPAPWLAWLLLFHAPSHRSALLILPLLTTLPVYHIPRLCAALLRGSPGLRAWCDDAHRTLWVFHSAATFPVTPFPAAGGSDPQTQCLVVSAWACILTGVVLPLLALHEIERRAEQQHRAAAAAAAAGAAAAAEPGCVLPRRRRRASQSTLASVPENIIAEESMMAEKEVAEEAPLQAQAGPAQQEEEQVAAPAAATEADGPAEAGPLLQEANFLQWCLRPYFYSSLAWSAVALVLPALPLAVDGSADGPAGNSPVG</sequence>
<protein>
    <submittedName>
        <fullName evidence="2">Uncharacterized protein</fullName>
    </submittedName>
</protein>
<accession>A0AAD5DRL8</accession>
<comment type="caution">
    <text evidence="2">The sequence shown here is derived from an EMBL/GenBank/DDBJ whole genome shotgun (WGS) entry which is preliminary data.</text>
</comment>
<keyword evidence="3" id="KW-1185">Reference proteome</keyword>
<dbReference type="AlphaFoldDB" id="A0AAD5DRL8"/>
<proteinExistence type="predicted"/>
<dbReference type="EMBL" id="JADXDR010000052">
    <property type="protein sequence ID" value="KAI7842472.1"/>
    <property type="molecule type" value="Genomic_DNA"/>
</dbReference>
<reference evidence="2" key="1">
    <citation type="submission" date="2020-11" db="EMBL/GenBank/DDBJ databases">
        <title>Chlorella ohadii genome sequencing and assembly.</title>
        <authorList>
            <person name="Murik O."/>
            <person name="Treves H."/>
            <person name="Kedem I."/>
            <person name="Shotland Y."/>
            <person name="Kaplan A."/>
        </authorList>
    </citation>
    <scope>NUCLEOTIDE SEQUENCE</scope>
    <source>
        <strain evidence="2">1</strain>
    </source>
</reference>
<dbReference type="Proteomes" id="UP001205105">
    <property type="component" value="Unassembled WGS sequence"/>
</dbReference>
<feature type="compositionally biased region" description="Low complexity" evidence="1">
    <location>
        <begin position="274"/>
        <end position="302"/>
    </location>
</feature>